<evidence type="ECO:0000313" key="2">
    <source>
        <dbReference type="EMBL" id="CAJ1934421.1"/>
    </source>
</evidence>
<keyword evidence="1" id="KW-0812">Transmembrane</keyword>
<sequence>MGVMACPKAVASCLASFVKQYWVFIRYLWSLMKRRSMSREDFQVSLALYVLYPALLWLFLNVFHGLCGLETYDNKVEAIQACKSLYFWFCFLMRSYKLAIIHVYGIEKQGSDRNLGRGLRRSTANDEGISPARLKCQTWFHLSQEMTLVGWVVFLLLICLPVLAFWSMFLSILVTVFNILVLIRRLWITAQRREDAANMARDEEADDEFQEFLSNFTDEDPGW</sequence>
<dbReference type="EMBL" id="CAKOGP040000335">
    <property type="protein sequence ID" value="CAJ1934421.1"/>
    <property type="molecule type" value="Genomic_DNA"/>
</dbReference>
<dbReference type="Proteomes" id="UP001295423">
    <property type="component" value="Unassembled WGS sequence"/>
</dbReference>
<comment type="caution">
    <text evidence="2">The sequence shown here is derived from an EMBL/GenBank/DDBJ whole genome shotgun (WGS) entry which is preliminary data.</text>
</comment>
<keyword evidence="1" id="KW-1133">Transmembrane helix</keyword>
<evidence type="ECO:0000256" key="1">
    <source>
        <dbReference type="SAM" id="Phobius"/>
    </source>
</evidence>
<protein>
    <submittedName>
        <fullName evidence="2">Uncharacterized protein</fullName>
    </submittedName>
</protein>
<feature type="transmembrane region" description="Helical" evidence="1">
    <location>
        <begin position="49"/>
        <end position="72"/>
    </location>
</feature>
<reference evidence="2" key="1">
    <citation type="submission" date="2023-08" db="EMBL/GenBank/DDBJ databases">
        <authorList>
            <person name="Audoor S."/>
            <person name="Bilcke G."/>
        </authorList>
    </citation>
    <scope>NUCLEOTIDE SEQUENCE</scope>
</reference>
<organism evidence="2 3">
    <name type="scientific">Cylindrotheca closterium</name>
    <dbReference type="NCBI Taxonomy" id="2856"/>
    <lineage>
        <taxon>Eukaryota</taxon>
        <taxon>Sar</taxon>
        <taxon>Stramenopiles</taxon>
        <taxon>Ochrophyta</taxon>
        <taxon>Bacillariophyta</taxon>
        <taxon>Bacillariophyceae</taxon>
        <taxon>Bacillariophycidae</taxon>
        <taxon>Bacillariales</taxon>
        <taxon>Bacillariaceae</taxon>
        <taxon>Cylindrotheca</taxon>
    </lineage>
</organism>
<gene>
    <name evidence="2" type="ORF">CYCCA115_LOCUS3761</name>
</gene>
<proteinExistence type="predicted"/>
<feature type="transmembrane region" description="Helical" evidence="1">
    <location>
        <begin position="151"/>
        <end position="183"/>
    </location>
</feature>
<feature type="transmembrane region" description="Helical" evidence="1">
    <location>
        <begin position="9"/>
        <end position="29"/>
    </location>
</feature>
<keyword evidence="1" id="KW-0472">Membrane</keyword>
<accession>A0AAD2CK07</accession>
<evidence type="ECO:0000313" key="3">
    <source>
        <dbReference type="Proteomes" id="UP001295423"/>
    </source>
</evidence>
<dbReference type="AlphaFoldDB" id="A0AAD2CK07"/>
<keyword evidence="3" id="KW-1185">Reference proteome</keyword>
<feature type="transmembrane region" description="Helical" evidence="1">
    <location>
        <begin position="84"/>
        <end position="106"/>
    </location>
</feature>
<name>A0AAD2CK07_9STRA</name>